<dbReference type="PANTHER" id="PTHR11730:SF58">
    <property type="entry name" value="AMMONIUM TRANSPORTER"/>
    <property type="match status" value="1"/>
</dbReference>
<keyword evidence="4 5" id="KW-0472">Membrane</keyword>
<comment type="caution">
    <text evidence="7">The sequence shown here is derived from an EMBL/GenBank/DDBJ whole genome shotgun (WGS) entry which is preliminary data.</text>
</comment>
<keyword evidence="3 5" id="KW-1133">Transmembrane helix</keyword>
<dbReference type="Pfam" id="PF00909">
    <property type="entry name" value="Ammonium_transp"/>
    <property type="match status" value="1"/>
</dbReference>
<organism evidence="7 8">
    <name type="scientific">Molorchus minor</name>
    <dbReference type="NCBI Taxonomy" id="1323400"/>
    <lineage>
        <taxon>Eukaryota</taxon>
        <taxon>Metazoa</taxon>
        <taxon>Ecdysozoa</taxon>
        <taxon>Arthropoda</taxon>
        <taxon>Hexapoda</taxon>
        <taxon>Insecta</taxon>
        <taxon>Pterygota</taxon>
        <taxon>Neoptera</taxon>
        <taxon>Endopterygota</taxon>
        <taxon>Coleoptera</taxon>
        <taxon>Polyphaga</taxon>
        <taxon>Cucujiformia</taxon>
        <taxon>Chrysomeloidea</taxon>
        <taxon>Cerambycidae</taxon>
        <taxon>Lamiinae</taxon>
        <taxon>Monochamini</taxon>
        <taxon>Molorchus</taxon>
    </lineage>
</organism>
<dbReference type="PANTHER" id="PTHR11730">
    <property type="entry name" value="AMMONIUM TRANSPORTER"/>
    <property type="match status" value="1"/>
</dbReference>
<keyword evidence="2 5" id="KW-0812">Transmembrane</keyword>
<reference evidence="7" key="1">
    <citation type="journal article" date="2023" name="Insect Mol. Biol.">
        <title>Genome sequencing provides insights into the evolution of gene families encoding plant cell wall-degrading enzymes in longhorned beetles.</title>
        <authorList>
            <person name="Shin N.R."/>
            <person name="Okamura Y."/>
            <person name="Kirsch R."/>
            <person name="Pauchet Y."/>
        </authorList>
    </citation>
    <scope>NUCLEOTIDE SEQUENCE</scope>
    <source>
        <strain evidence="7">MMC_N1</strain>
    </source>
</reference>
<evidence type="ECO:0000256" key="3">
    <source>
        <dbReference type="ARBA" id="ARBA00022989"/>
    </source>
</evidence>
<evidence type="ECO:0000313" key="8">
    <source>
        <dbReference type="Proteomes" id="UP001162164"/>
    </source>
</evidence>
<evidence type="ECO:0000256" key="5">
    <source>
        <dbReference type="SAM" id="Phobius"/>
    </source>
</evidence>
<feature type="transmembrane region" description="Helical" evidence="5">
    <location>
        <begin position="37"/>
        <end position="62"/>
    </location>
</feature>
<gene>
    <name evidence="7" type="ORF">NQ317_013962</name>
</gene>
<evidence type="ECO:0000256" key="2">
    <source>
        <dbReference type="ARBA" id="ARBA00022692"/>
    </source>
</evidence>
<dbReference type="SUPFAM" id="SSF111352">
    <property type="entry name" value="Ammonium transporter"/>
    <property type="match status" value="1"/>
</dbReference>
<dbReference type="InterPro" id="IPR029020">
    <property type="entry name" value="Ammonium/urea_transptr"/>
</dbReference>
<keyword evidence="8" id="KW-1185">Reference proteome</keyword>
<proteinExistence type="predicted"/>
<protein>
    <recommendedName>
        <fullName evidence="6">Ammonium transporter AmtB-like domain-containing protein</fullName>
    </recommendedName>
</protein>
<evidence type="ECO:0000256" key="1">
    <source>
        <dbReference type="ARBA" id="ARBA00004141"/>
    </source>
</evidence>
<dbReference type="Gene3D" id="1.10.3430.10">
    <property type="entry name" value="Ammonium transporter AmtB like domains"/>
    <property type="match status" value="1"/>
</dbReference>
<dbReference type="InterPro" id="IPR024041">
    <property type="entry name" value="NH4_transpt_AmtB-like_dom"/>
</dbReference>
<dbReference type="EMBL" id="JAPWTJ010001537">
    <property type="protein sequence ID" value="KAJ8971029.1"/>
    <property type="molecule type" value="Genomic_DNA"/>
</dbReference>
<sequence>MHVLGVIAVGIFAENPFPLDTTSGRSGLLKGGGLYLLGIQCLTVLCLLTWGIVSTIILLWLINKIIVIRMDIHVELLGADLTEHLVKHGHLGISRALSAFRPVLGTSDIDHLNEVGSNPGHNKHLDTVKSFKKRQYNIYKILKEITKDKNLGINFSKNLLPKKKIKPNTKRIAKAKNGSTPLSNTIAANPYIAWTE</sequence>
<name>A0ABQ9J1K7_9CUCU</name>
<evidence type="ECO:0000313" key="7">
    <source>
        <dbReference type="EMBL" id="KAJ8971029.1"/>
    </source>
</evidence>
<evidence type="ECO:0000256" key="4">
    <source>
        <dbReference type="ARBA" id="ARBA00023136"/>
    </source>
</evidence>
<accession>A0ABQ9J1K7</accession>
<feature type="domain" description="Ammonium transporter AmtB-like" evidence="6">
    <location>
        <begin position="3"/>
        <end position="84"/>
    </location>
</feature>
<comment type="subcellular location">
    <subcellularLocation>
        <location evidence="1">Membrane</location>
        <topology evidence="1">Multi-pass membrane protein</topology>
    </subcellularLocation>
</comment>
<evidence type="ECO:0000259" key="6">
    <source>
        <dbReference type="Pfam" id="PF00909"/>
    </source>
</evidence>
<dbReference type="Proteomes" id="UP001162164">
    <property type="component" value="Unassembled WGS sequence"/>
</dbReference>